<dbReference type="PANTHER" id="PTHR10953:SF5">
    <property type="entry name" value="SUMO-ACTIVATING ENZYME SUBUNIT 2"/>
    <property type="match status" value="1"/>
</dbReference>
<keyword evidence="1" id="KW-0436">Ligase</keyword>
<evidence type="ECO:0000313" key="4">
    <source>
        <dbReference type="EMBL" id="SCU65128.1"/>
    </source>
</evidence>
<dbReference type="InterPro" id="IPR035985">
    <property type="entry name" value="Ubiquitin-activating_enz"/>
</dbReference>
<evidence type="ECO:0000259" key="3">
    <source>
        <dbReference type="Pfam" id="PF14732"/>
    </source>
</evidence>
<dbReference type="SUPFAM" id="SSF69572">
    <property type="entry name" value="Activating enzymes of the ubiquitin-like proteins"/>
    <property type="match status" value="1"/>
</dbReference>
<dbReference type="RefSeq" id="XP_067076783.1">
    <property type="nucleotide sequence ID" value="XM_067220682.1"/>
</dbReference>
<sequence length="796" mass="86591">MHVNVGHIVFPVPILSPEAQTVSVKRVKREGAQGVAADDVRFVRESVVAAVRVALREAVDGTSVDDVFIDVHVHEGGKGVSFSFVKGFLSLSLSTPAGTEVCIPAGLTFDEIQNATGFPSFTQVRLHFSDEVGGMELPVYWEKRVVCAATPTALVAVEGRIKTPGTNIQYAADKDIVLLDSRVLVVGAGGIGCELLKVLVLYGFSDIDVFDLDTVDATNLNRQFLFNRDDVGQSKSATARQAIMNWFTPANPRRPPNIRAHHANIKDEAYGKAFFAQFAVVLNALDNVSARQCVNRMCKQAGVPLVESGTMGYNGQVQPIVYGRYECYDCHPKASGKQTLAVCTVHARPTTMVHCVHYAKELYERLFGDGQQDAGDELTFVDDLLNQEKERQGINTENGKLNLHNLAVSLGCCLFVSKIEELLSIKSAWPTQPPSPLEPTAIHGAAEQLKAACDNPQGVVPRVTRDCLMSLNETALLFVDAFVRCASRGQRVAFRKEDDDAVDFVAGVSNLRALIFHISPQQSVEEIRSIAGAIVPAIATTNAVIAAGVVQQAVRVLFVSRGGNQPPEPKMIYVRKVPQVRRRRLSANPSAVLGGNGKLGLVRWVSDMYLVHSAPPNPASDKCLVCRDRHPTVDVYLNAKQVTFELFVHRVLQQHLNMHEPTIFHGASILYEKGDYEALNSTPLLSQMKDDHRPLDLLVDDLDHDVEWRVVVHHCEELKEQVPQSGVVVEGLEEALKFESSLLAMPISTADPAAIDAGDAVGEANVPAGGCTLSKAAVPVLIDSGDEDSDEVVEID</sequence>
<dbReference type="Gene3D" id="1.10.10.2660">
    <property type="entry name" value="Ubiquitin-activating enzyme E1, SCCH domain"/>
    <property type="match status" value="1"/>
</dbReference>
<dbReference type="InterPro" id="IPR028077">
    <property type="entry name" value="UAE_UbL_dom"/>
</dbReference>
<dbReference type="InterPro" id="IPR045886">
    <property type="entry name" value="ThiF/MoeB/HesA"/>
</dbReference>
<feature type="domain" description="Ubiquitin/SUMO-activating enzyme ubiquitin-like" evidence="3">
    <location>
        <begin position="635"/>
        <end position="719"/>
    </location>
</feature>
<dbReference type="FunFam" id="3.40.50.720:FF:000669">
    <property type="entry name" value="SUMO-activating enzyme subunit"/>
    <property type="match status" value="1"/>
</dbReference>
<dbReference type="GO" id="GO:0031510">
    <property type="term" value="C:SUMO activating enzyme complex"/>
    <property type="evidence" value="ECO:0007669"/>
    <property type="project" value="TreeGrafter"/>
</dbReference>
<dbReference type="PANTHER" id="PTHR10953">
    <property type="entry name" value="UBIQUITIN-ACTIVATING ENZYME E1"/>
    <property type="match status" value="1"/>
</dbReference>
<name>A0A1G4I0D9_TRYEQ</name>
<dbReference type="EMBL" id="CZPT02000213">
    <property type="protein sequence ID" value="SCU65128.1"/>
    <property type="molecule type" value="Genomic_DNA"/>
</dbReference>
<comment type="caution">
    <text evidence="4">The sequence shown here is derived from an EMBL/GenBank/DDBJ whole genome shotgun (WGS) entry which is preliminary data.</text>
</comment>
<organism evidence="4 5">
    <name type="scientific">Trypanosoma equiperdum</name>
    <dbReference type="NCBI Taxonomy" id="5694"/>
    <lineage>
        <taxon>Eukaryota</taxon>
        <taxon>Discoba</taxon>
        <taxon>Euglenozoa</taxon>
        <taxon>Kinetoplastea</taxon>
        <taxon>Metakinetoplastina</taxon>
        <taxon>Trypanosomatida</taxon>
        <taxon>Trypanosomatidae</taxon>
        <taxon>Trypanosoma</taxon>
    </lineage>
</organism>
<reference evidence="4" key="1">
    <citation type="submission" date="2016-09" db="EMBL/GenBank/DDBJ databases">
        <authorList>
            <person name="Hebert L."/>
            <person name="Moumen B."/>
        </authorList>
    </citation>
    <scope>NUCLEOTIDE SEQUENCE [LARGE SCALE GENOMIC DNA]</scope>
    <source>
        <strain evidence="4">OVI</strain>
    </source>
</reference>
<keyword evidence="5" id="KW-1185">Reference proteome</keyword>
<proteinExistence type="predicted"/>
<accession>A0A1G4I0D9</accession>
<evidence type="ECO:0000259" key="2">
    <source>
        <dbReference type="Pfam" id="PF00899"/>
    </source>
</evidence>
<dbReference type="Pfam" id="PF00899">
    <property type="entry name" value="ThiF"/>
    <property type="match status" value="1"/>
</dbReference>
<evidence type="ECO:0000256" key="1">
    <source>
        <dbReference type="ARBA" id="ARBA00022598"/>
    </source>
</evidence>
<dbReference type="InterPro" id="IPR042063">
    <property type="entry name" value="Ubi_acti_E1_SCCH"/>
</dbReference>
<dbReference type="InterPro" id="IPR000594">
    <property type="entry name" value="ThiF_NAD_FAD-bd"/>
</dbReference>
<dbReference type="GO" id="GO:0016925">
    <property type="term" value="P:protein sumoylation"/>
    <property type="evidence" value="ECO:0007669"/>
    <property type="project" value="TreeGrafter"/>
</dbReference>
<dbReference type="VEuPathDB" id="TriTrypDB:TEOVI_000705000"/>
<dbReference type="GeneID" id="92380984"/>
<dbReference type="Gene3D" id="3.10.290.20">
    <property type="entry name" value="Ubiquitin-like 2 activating enzyme e1b. Chain: B, domain 3"/>
    <property type="match status" value="1"/>
</dbReference>
<protein>
    <submittedName>
        <fullName evidence="4">Ubiquitin-activating enzyme E1, putative</fullName>
    </submittedName>
</protein>
<dbReference type="Proteomes" id="UP000195570">
    <property type="component" value="Unassembled WGS sequence"/>
</dbReference>
<dbReference type="Gene3D" id="3.40.50.720">
    <property type="entry name" value="NAD(P)-binding Rossmann-like Domain"/>
    <property type="match status" value="1"/>
</dbReference>
<dbReference type="GO" id="GO:0005737">
    <property type="term" value="C:cytoplasm"/>
    <property type="evidence" value="ECO:0007669"/>
    <property type="project" value="TreeGrafter"/>
</dbReference>
<evidence type="ECO:0000313" key="5">
    <source>
        <dbReference type="Proteomes" id="UP000195570"/>
    </source>
</evidence>
<dbReference type="GO" id="GO:0019948">
    <property type="term" value="F:SUMO activating enzyme activity"/>
    <property type="evidence" value="ECO:0007669"/>
    <property type="project" value="TreeGrafter"/>
</dbReference>
<gene>
    <name evidence="4" type="ORF">TEOVI_000705000</name>
</gene>
<dbReference type="AlphaFoldDB" id="A0A1G4I0D9"/>
<dbReference type="Pfam" id="PF14732">
    <property type="entry name" value="UAE_UbL"/>
    <property type="match status" value="1"/>
</dbReference>
<feature type="domain" description="THIF-type NAD/FAD binding fold" evidence="2">
    <location>
        <begin position="178"/>
        <end position="558"/>
    </location>
</feature>